<keyword evidence="4" id="KW-0297">G-protein coupled receptor</keyword>
<keyword evidence="5 9" id="KW-0472">Membrane</keyword>
<dbReference type="InterPro" id="IPR017452">
    <property type="entry name" value="GPCR_Rhodpsn_7TM"/>
</dbReference>
<dbReference type="InterPro" id="IPR000276">
    <property type="entry name" value="GPCR_Rhodpsn"/>
</dbReference>
<keyword evidence="6" id="KW-0675">Receptor</keyword>
<keyword evidence="3 9" id="KW-1133">Transmembrane helix</keyword>
<evidence type="ECO:0000256" key="1">
    <source>
        <dbReference type="ARBA" id="ARBA00004141"/>
    </source>
</evidence>
<dbReference type="Gene3D" id="1.20.1070.10">
    <property type="entry name" value="Rhodopsin 7-helix transmembrane proteins"/>
    <property type="match status" value="1"/>
</dbReference>
<evidence type="ECO:0000256" key="6">
    <source>
        <dbReference type="ARBA" id="ARBA00023170"/>
    </source>
</evidence>
<evidence type="ECO:0000259" key="10">
    <source>
        <dbReference type="PROSITE" id="PS50262"/>
    </source>
</evidence>
<keyword evidence="7" id="KW-0807">Transducer</keyword>
<dbReference type="GO" id="GO:0004930">
    <property type="term" value="F:G protein-coupled receptor activity"/>
    <property type="evidence" value="ECO:0007669"/>
    <property type="project" value="UniProtKB-KW"/>
</dbReference>
<dbReference type="SUPFAM" id="SSF81321">
    <property type="entry name" value="Family A G protein-coupled receptor-like"/>
    <property type="match status" value="1"/>
</dbReference>
<reference evidence="13" key="1">
    <citation type="submission" date="2017-02" db="UniProtKB">
        <authorList>
            <consortium name="WormBaseParasite"/>
        </authorList>
    </citation>
    <scope>IDENTIFICATION</scope>
</reference>
<evidence type="ECO:0000256" key="7">
    <source>
        <dbReference type="ARBA" id="ARBA00023224"/>
    </source>
</evidence>
<feature type="compositionally biased region" description="Polar residues" evidence="8">
    <location>
        <begin position="80"/>
        <end position="93"/>
    </location>
</feature>
<dbReference type="PROSITE" id="PS50262">
    <property type="entry name" value="G_PROTEIN_RECEP_F1_2"/>
    <property type="match status" value="1"/>
</dbReference>
<dbReference type="Pfam" id="PF00001">
    <property type="entry name" value="7tm_1"/>
    <property type="match status" value="1"/>
</dbReference>
<evidence type="ECO:0000256" key="2">
    <source>
        <dbReference type="ARBA" id="ARBA00022692"/>
    </source>
</evidence>
<feature type="domain" description="G-protein coupled receptors family 1 profile" evidence="10">
    <location>
        <begin position="96"/>
        <end position="403"/>
    </location>
</feature>
<feature type="region of interest" description="Disordered" evidence="8">
    <location>
        <begin position="61"/>
        <end position="93"/>
    </location>
</feature>
<dbReference type="PANTHER" id="PTHR24243">
    <property type="entry name" value="G-PROTEIN COUPLED RECEPTOR"/>
    <property type="match status" value="1"/>
</dbReference>
<feature type="transmembrane region" description="Helical" evidence="9">
    <location>
        <begin position="201"/>
        <end position="226"/>
    </location>
</feature>
<evidence type="ECO:0000256" key="4">
    <source>
        <dbReference type="ARBA" id="ARBA00023040"/>
    </source>
</evidence>
<name>A0A0R3SFB0_HYMDI</name>
<dbReference type="AlphaFoldDB" id="A0A0R3SFB0"/>
<evidence type="ECO:0000313" key="11">
    <source>
        <dbReference type="EMBL" id="VDL34181.1"/>
    </source>
</evidence>
<dbReference type="PRINTS" id="PR00237">
    <property type="entry name" value="GPCRRHODOPSN"/>
</dbReference>
<dbReference type="STRING" id="6216.A0A0R3SFB0"/>
<accession>A0A0R3SFB0</accession>
<feature type="transmembrane region" description="Helical" evidence="9">
    <location>
        <begin position="383"/>
        <end position="405"/>
    </location>
</feature>
<reference evidence="11 12" key="2">
    <citation type="submission" date="2018-11" db="EMBL/GenBank/DDBJ databases">
        <authorList>
            <consortium name="Pathogen Informatics"/>
        </authorList>
    </citation>
    <scope>NUCLEOTIDE SEQUENCE [LARGE SCALE GENOMIC DNA]</scope>
</reference>
<organism evidence="13">
    <name type="scientific">Hymenolepis diminuta</name>
    <name type="common">Rat tapeworm</name>
    <dbReference type="NCBI Taxonomy" id="6216"/>
    <lineage>
        <taxon>Eukaryota</taxon>
        <taxon>Metazoa</taxon>
        <taxon>Spiralia</taxon>
        <taxon>Lophotrochozoa</taxon>
        <taxon>Platyhelminthes</taxon>
        <taxon>Cestoda</taxon>
        <taxon>Eucestoda</taxon>
        <taxon>Cyclophyllidea</taxon>
        <taxon>Hymenolepididae</taxon>
        <taxon>Hymenolepis</taxon>
    </lineage>
</organism>
<feature type="transmembrane region" description="Helical" evidence="9">
    <location>
        <begin position="117"/>
        <end position="139"/>
    </location>
</feature>
<gene>
    <name evidence="11" type="ORF">HDID_LOCUS3512</name>
</gene>
<dbReference type="EMBL" id="UYSG01001083">
    <property type="protein sequence ID" value="VDL34181.1"/>
    <property type="molecule type" value="Genomic_DNA"/>
</dbReference>
<feature type="transmembrane region" description="Helical" evidence="9">
    <location>
        <begin position="26"/>
        <end position="47"/>
    </location>
</feature>
<feature type="transmembrane region" description="Helical" evidence="9">
    <location>
        <begin position="267"/>
        <end position="289"/>
    </location>
</feature>
<keyword evidence="2 9" id="KW-0812">Transmembrane</keyword>
<dbReference type="Proteomes" id="UP000274504">
    <property type="component" value="Unassembled WGS sequence"/>
</dbReference>
<proteinExistence type="predicted"/>
<feature type="transmembrane region" description="Helical" evidence="9">
    <location>
        <begin position="342"/>
        <end position="363"/>
    </location>
</feature>
<comment type="subcellular location">
    <subcellularLocation>
        <location evidence="1">Membrane</location>
        <topology evidence="1">Multi-pass membrane protein</topology>
    </subcellularLocation>
</comment>
<evidence type="ECO:0000256" key="5">
    <source>
        <dbReference type="ARBA" id="ARBA00023136"/>
    </source>
</evidence>
<dbReference type="PANTHER" id="PTHR24243:SF230">
    <property type="entry name" value="G-PROTEIN COUPLED RECEPTORS FAMILY 1 PROFILE DOMAIN-CONTAINING PROTEIN"/>
    <property type="match status" value="1"/>
</dbReference>
<sequence length="460" mass="52638">MSSIENRTDDLECQRHVLQYVRKFGYVYFGILIIFGTIGNIISLLVIRGVGSNYNQRPYSFPREPSEAGSSRNSPDRITVDNTRQSIGTPGVSSRISVVCPPSVLKRRPIRKHPSKSIFTALAIADTIALWINPFRYWILFVFGFDIRQNNSVTLCRLQTFLTYATRDVAIWVLCLLTIERYLIGCYPYKAKIIWRGKRKICAWVIIFTVIFIKNSILLFIMQLIYDHDNGRYEIMGPNYKETNTSKPLLCDTLSLAARKVFFFVDIVIYSIVPTILLLVLNIALYRVIQQRNTFSRQSPFSSRNRNVARINGVEESMYASMVMQSSGSLKVKRSVIQANRLLIPVGVFHLITSVPICIFSIVEDAMQLKRSPSNYVRCVLDACGYLFVMLGAATYGVNCLIYFLSSRNFRERLYALTKIIHLCKHKGPDSYYHGNADRSIHHKISLSSSLKDTNYKNSE</sequence>
<dbReference type="GO" id="GO:0005886">
    <property type="term" value="C:plasma membrane"/>
    <property type="evidence" value="ECO:0007669"/>
    <property type="project" value="TreeGrafter"/>
</dbReference>
<evidence type="ECO:0000313" key="13">
    <source>
        <dbReference type="WBParaSite" id="HDID_0000351401-mRNA-1"/>
    </source>
</evidence>
<dbReference type="OrthoDB" id="9983318at2759"/>
<protein>
    <submittedName>
        <fullName evidence="13">G_PROTEIN_RECEP_F1_2 domain-containing protein</fullName>
    </submittedName>
</protein>
<evidence type="ECO:0000256" key="9">
    <source>
        <dbReference type="SAM" id="Phobius"/>
    </source>
</evidence>
<feature type="transmembrane region" description="Helical" evidence="9">
    <location>
        <begin position="169"/>
        <end position="189"/>
    </location>
</feature>
<evidence type="ECO:0000313" key="12">
    <source>
        <dbReference type="Proteomes" id="UP000274504"/>
    </source>
</evidence>
<evidence type="ECO:0000256" key="8">
    <source>
        <dbReference type="SAM" id="MobiDB-lite"/>
    </source>
</evidence>
<dbReference type="WBParaSite" id="HDID_0000351401-mRNA-1">
    <property type="protein sequence ID" value="HDID_0000351401-mRNA-1"/>
    <property type="gene ID" value="HDID_0000351401"/>
</dbReference>
<evidence type="ECO:0000256" key="3">
    <source>
        <dbReference type="ARBA" id="ARBA00022989"/>
    </source>
</evidence>